<dbReference type="RefSeq" id="XP_069197179.1">
    <property type="nucleotide sequence ID" value="XM_069344743.1"/>
</dbReference>
<organism evidence="11 12">
    <name type="scientific">Neodothiora populina</name>
    <dbReference type="NCBI Taxonomy" id="2781224"/>
    <lineage>
        <taxon>Eukaryota</taxon>
        <taxon>Fungi</taxon>
        <taxon>Dikarya</taxon>
        <taxon>Ascomycota</taxon>
        <taxon>Pezizomycotina</taxon>
        <taxon>Dothideomycetes</taxon>
        <taxon>Dothideomycetidae</taxon>
        <taxon>Dothideales</taxon>
        <taxon>Dothioraceae</taxon>
        <taxon>Neodothiora</taxon>
    </lineage>
</organism>
<keyword evidence="6" id="KW-0906">Nuclear pore complex</keyword>
<keyword evidence="4" id="KW-0653">Protein transport</keyword>
<feature type="domain" description="Nuclear pore protein Nup188 C-terminal" evidence="9">
    <location>
        <begin position="1457"/>
        <end position="1833"/>
    </location>
</feature>
<evidence type="ECO:0008006" key="13">
    <source>
        <dbReference type="Google" id="ProtNLM"/>
    </source>
</evidence>
<evidence type="ECO:0000256" key="7">
    <source>
        <dbReference type="ARBA" id="ARBA00023242"/>
    </source>
</evidence>
<feature type="region of interest" description="Disordered" evidence="8">
    <location>
        <begin position="436"/>
        <end position="462"/>
    </location>
</feature>
<protein>
    <recommendedName>
        <fullName evidence="13">Nucleoporin</fullName>
    </recommendedName>
</protein>
<dbReference type="InterPro" id="IPR044840">
    <property type="entry name" value="Nup188"/>
</dbReference>
<reference evidence="11 12" key="1">
    <citation type="submission" date="2024-07" db="EMBL/GenBank/DDBJ databases">
        <title>Draft sequence of the Neodothiora populina.</title>
        <authorList>
            <person name="Drown D.D."/>
            <person name="Schuette U.S."/>
            <person name="Buechlein A.B."/>
            <person name="Rusch D.R."/>
            <person name="Winton L.W."/>
            <person name="Adams G.A."/>
        </authorList>
    </citation>
    <scope>NUCLEOTIDE SEQUENCE [LARGE SCALE GENOMIC DNA]</scope>
    <source>
        <strain evidence="11 12">CPC 39397</strain>
    </source>
</reference>
<dbReference type="InterPro" id="IPR048883">
    <property type="entry name" value="Nup188_N-subdom_III"/>
</dbReference>
<feature type="compositionally biased region" description="Polar residues" evidence="8">
    <location>
        <begin position="449"/>
        <end position="462"/>
    </location>
</feature>
<keyword evidence="7" id="KW-0539">Nucleus</keyword>
<evidence type="ECO:0000259" key="9">
    <source>
        <dbReference type="Pfam" id="PF18378"/>
    </source>
</evidence>
<keyword evidence="2" id="KW-0813">Transport</keyword>
<evidence type="ECO:0000256" key="1">
    <source>
        <dbReference type="ARBA" id="ARBA00004567"/>
    </source>
</evidence>
<name>A0ABR3P3Z2_9PEZI</name>
<keyword evidence="5" id="KW-0811">Translocation</keyword>
<evidence type="ECO:0000313" key="11">
    <source>
        <dbReference type="EMBL" id="KAL1297497.1"/>
    </source>
</evidence>
<evidence type="ECO:0000259" key="10">
    <source>
        <dbReference type="Pfam" id="PF21093"/>
    </source>
</evidence>
<evidence type="ECO:0000256" key="3">
    <source>
        <dbReference type="ARBA" id="ARBA00022816"/>
    </source>
</evidence>
<accession>A0ABR3P3Z2</accession>
<dbReference type="PANTHER" id="PTHR31431:SF1">
    <property type="entry name" value="NUCLEOPORIN NUP188"/>
    <property type="match status" value="1"/>
</dbReference>
<dbReference type="Gene3D" id="1.25.10.70">
    <property type="match status" value="1"/>
</dbReference>
<feature type="domain" description="Nucleoporin Nup188 N-terminal subdomain III" evidence="10">
    <location>
        <begin position="708"/>
        <end position="1154"/>
    </location>
</feature>
<dbReference type="EMBL" id="JBFMKM010000016">
    <property type="protein sequence ID" value="KAL1297497.1"/>
    <property type="molecule type" value="Genomic_DNA"/>
</dbReference>
<gene>
    <name evidence="11" type="ORF">AAFC00_005016</name>
</gene>
<dbReference type="Pfam" id="PF21093">
    <property type="entry name" value="Nup188_N-subdom_III"/>
    <property type="match status" value="1"/>
</dbReference>
<evidence type="ECO:0000313" key="12">
    <source>
        <dbReference type="Proteomes" id="UP001562354"/>
    </source>
</evidence>
<evidence type="ECO:0000256" key="8">
    <source>
        <dbReference type="SAM" id="MobiDB-lite"/>
    </source>
</evidence>
<evidence type="ECO:0000256" key="4">
    <source>
        <dbReference type="ARBA" id="ARBA00022927"/>
    </source>
</evidence>
<dbReference type="Pfam" id="PF18378">
    <property type="entry name" value="Nup188_C"/>
    <property type="match status" value="1"/>
</dbReference>
<evidence type="ECO:0000256" key="5">
    <source>
        <dbReference type="ARBA" id="ARBA00023010"/>
    </source>
</evidence>
<dbReference type="PANTHER" id="PTHR31431">
    <property type="entry name" value="NUCLEOPORIN NUP188 HOMOLOG"/>
    <property type="match status" value="1"/>
</dbReference>
<sequence length="1835" mass="200200">MAPSPSPSPSAVYFPALDRCLSGEKPLLSWESAYRTFALLGSDPSPSTLNAFLDDSTVLSVLSNPLDAFAAPSPHTKSDFETKTAAIHVLPSSNGHYDISQIKDDALWLSKEANIGQVDALRIVMLEWQNRAAAQLLSEWSEEERLSVQNVTADATFGASTQPILDQESQTTSSFDNQEQRRARLLLTRYTEATSLLALSASLLGHHLGQDFHPTVDANLSRPHLKRAAQHIWEAQRSDPDADGPSTFFAKCCDALRQRLTGLADPASWPRMYADNPELATLYAKFMSGQIVSILRMAFILTFRSPHITDAYSVSAWFNLMDQFLFLSELPPAADDPAVLLVVQSLVALISTSIIKIRDIIELLRTSASSTTTPSKEASSAGAKSYWSDDQCVRLITNTILGAVAQKIRHASLPILAWSIVCQALRDFHLAARSEGQLEDSSDNERPPTRSSMRGSRGPATNFSDRLALITDTVPGDDVIEIMGNSAVGELQAFDTMTSISEALLLTCPSSSDLHIVICAKLAIYSLIREGSPLFQYGPDLVQAVLSVISYDTLPPSLLHHRPHGPAQPVKAFLADTQVSRGRFLVQLLQRYAYELRPFLKCLLSISQSRASHSGGTSEALSILESMPTFTQLLPLGFEGYELVQEDEYNNCIQLTTDSPLFTFQGSKGYRALLSGTGDDGTTTGTLLHSVPAGTIGLVLSAGKPLVVRWQLQHSPLEYLGLLLSTRLSSTNTVDATTQLPVDKETAAEIIALADSLLRETLPSDDTSTAARVLTLLNDGLNPNQDIVRVVFDIFEEELQVQVDQPATEGSLYLLVHCARFLQSVMFVHPERIWSLLNRSKLLSNSDGSGALVAIVTASELPLGQYDFLRCCVGLYEALIHDGLARSVSRKSTSKTITRFEARSGPAASTPDKMMSTTLAALQRVMLDVLQSLPSWKFVFESERCEINTRILRAMNNVLRYAYGVDDQEAVSAKLTGVFAQAADVVLKAFLTENPHELTFHPILTVLMSAIADSDITSDISNEQRDRDQTISALSFCSTLLDVGQMTNRKIRYLATNLLQTMPLISRLFAARHHFKKHVATLMTSLVRNLGAGEGEPASLLGHLGSEAMKCFLAVIAELDSPVQDVDTEAAIWDMLSAVVSNKQQWLAVCLLTGSTPRDKLRDKTADSSPTKVRKPLFTHALDQLANINMLSPKRAIAILNFIARAQDHWSWATNGIGRHTEAINNMTSWIADLSLNTRPTDMEAVTRVANENQMAALIVDILARYLYNARQLGDTSTAKTVAAKLHYLRDNGVSVDGYNHSLHQNLAKNFTAKFPQCSLQGFKRTTICGVEFGRDYYYDCQIAGEMLGFDSSWGRRSGFHDEFARANVNLSLVESQVNLLKSWKALAIGLGQFLADNASLQNDLAIVASNCLKANMEALVPTALFSDIAQIRADLAFVLLQRLTVIKSSESRVKDLLAVAWDAVRTHGEDFATVSTLKEIDYYRTLLRVLFLAIQPQIYNPTPQAGPGKSTAGNKAESGSPSTIPTLLEILERVITVNFRALCGAVHEDVSSTEPADFVLLTALIQSILRVPGVTASHASVAAIFASAGTTRYAASLYSWADQLAAASQAGDPVHGELSVLFMLELSSVPLIAEQMAVDGVLSRISTANLSSYFRRPGGKGPFDEPARMFSIWSRGLVPLCLNLLEAVGPPIAAEVGAFLNSFPEQLKRAETGLENRQPTIRQPFAGSVTLGMAAETHSLSLISLIFERLKVVGPAAGLNADEVPSLLYDRAGAKEEVESMLSERRSLRDRVVPVGDREAEWAKQKPASASKGESRLEERVLAELEAAMVCLTG</sequence>
<comment type="subcellular location">
    <subcellularLocation>
        <location evidence="1">Nucleus</location>
        <location evidence="1">Nuclear pore complex</location>
    </subcellularLocation>
</comment>
<dbReference type="GeneID" id="95978716"/>
<keyword evidence="12" id="KW-1185">Reference proteome</keyword>
<evidence type="ECO:0000256" key="6">
    <source>
        <dbReference type="ARBA" id="ARBA00023132"/>
    </source>
</evidence>
<proteinExistence type="predicted"/>
<comment type="caution">
    <text evidence="11">The sequence shown here is derived from an EMBL/GenBank/DDBJ whole genome shotgun (WGS) entry which is preliminary data.</text>
</comment>
<evidence type="ECO:0000256" key="2">
    <source>
        <dbReference type="ARBA" id="ARBA00022448"/>
    </source>
</evidence>
<dbReference type="Proteomes" id="UP001562354">
    <property type="component" value="Unassembled WGS sequence"/>
</dbReference>
<dbReference type="InterPro" id="IPR041634">
    <property type="entry name" value="Nup188_C"/>
</dbReference>
<keyword evidence="3" id="KW-0509">mRNA transport</keyword>